<organism evidence="3 4">
    <name type="scientific">Listeria booriae</name>
    <dbReference type="NCBI Taxonomy" id="1552123"/>
    <lineage>
        <taxon>Bacteria</taxon>
        <taxon>Bacillati</taxon>
        <taxon>Bacillota</taxon>
        <taxon>Bacilli</taxon>
        <taxon>Bacillales</taxon>
        <taxon>Listeriaceae</taxon>
        <taxon>Listeria</taxon>
    </lineage>
</organism>
<evidence type="ECO:0000313" key="3">
    <source>
        <dbReference type="EMBL" id="MBC1563589.1"/>
    </source>
</evidence>
<comment type="caution">
    <text evidence="3">The sequence shown here is derived from an EMBL/GenBank/DDBJ whole genome shotgun (WGS) entry which is preliminary data.</text>
</comment>
<feature type="region of interest" description="Disordered" evidence="1">
    <location>
        <begin position="28"/>
        <end position="58"/>
    </location>
</feature>
<keyword evidence="2" id="KW-0732">Signal</keyword>
<dbReference type="EMBL" id="JAARRW010000010">
    <property type="protein sequence ID" value="MBC1563589.1"/>
    <property type="molecule type" value="Genomic_DNA"/>
</dbReference>
<feature type="chain" id="PRO_5030938304" description="DUF3828 domain-containing protein" evidence="2">
    <location>
        <begin position="25"/>
        <end position="186"/>
    </location>
</feature>
<feature type="signal peptide" evidence="2">
    <location>
        <begin position="1"/>
        <end position="24"/>
    </location>
</feature>
<evidence type="ECO:0000313" key="4">
    <source>
        <dbReference type="Proteomes" id="UP000541955"/>
    </source>
</evidence>
<dbReference type="RefSeq" id="WP_185430475.1">
    <property type="nucleotide sequence ID" value="NZ_JAARRW010000010.1"/>
</dbReference>
<sequence length="186" mass="21479">MRQWKRLLGCLVAVLLLVHLTACGESKEATKDHTSTMESEDANSNVGTEEEVKEPKKASIEEQAETFIHLFYDWNYADVEAKKLEDYVTKNFLNQQGSVDADGHEDHDTADPNFYIQLKEIQVFTPYNWQPKDTREVSILVSFDSEYGSKNTINFARKKIVMLTMKTEQGAWRVDSWKEQSQMEDS</sequence>
<proteinExistence type="predicted"/>
<dbReference type="AlphaFoldDB" id="A0A7X0XM42"/>
<protein>
    <recommendedName>
        <fullName evidence="5">DUF3828 domain-containing protein</fullName>
    </recommendedName>
</protein>
<evidence type="ECO:0000256" key="1">
    <source>
        <dbReference type="SAM" id="MobiDB-lite"/>
    </source>
</evidence>
<dbReference type="Proteomes" id="UP000541955">
    <property type="component" value="Unassembled WGS sequence"/>
</dbReference>
<accession>A0A7X0XM42</accession>
<name>A0A7X0XM42_9LIST</name>
<evidence type="ECO:0000256" key="2">
    <source>
        <dbReference type="SAM" id="SignalP"/>
    </source>
</evidence>
<evidence type="ECO:0008006" key="5">
    <source>
        <dbReference type="Google" id="ProtNLM"/>
    </source>
</evidence>
<gene>
    <name evidence="3" type="ORF">HB902_16060</name>
</gene>
<reference evidence="3 4" key="1">
    <citation type="submission" date="2020-03" db="EMBL/GenBank/DDBJ databases">
        <title>Soil Listeria distribution.</title>
        <authorList>
            <person name="Liao J."/>
            <person name="Wiedmann M."/>
        </authorList>
    </citation>
    <scope>NUCLEOTIDE SEQUENCE [LARGE SCALE GENOMIC DNA]</scope>
    <source>
        <strain evidence="3 4">FSL L7-1387</strain>
    </source>
</reference>